<organism evidence="1 2">
    <name type="scientific">Gossypium laxum</name>
    <dbReference type="NCBI Taxonomy" id="34288"/>
    <lineage>
        <taxon>Eukaryota</taxon>
        <taxon>Viridiplantae</taxon>
        <taxon>Streptophyta</taxon>
        <taxon>Embryophyta</taxon>
        <taxon>Tracheophyta</taxon>
        <taxon>Spermatophyta</taxon>
        <taxon>Magnoliopsida</taxon>
        <taxon>eudicotyledons</taxon>
        <taxon>Gunneridae</taxon>
        <taxon>Pentapetalae</taxon>
        <taxon>rosids</taxon>
        <taxon>malvids</taxon>
        <taxon>Malvales</taxon>
        <taxon>Malvaceae</taxon>
        <taxon>Malvoideae</taxon>
        <taxon>Gossypium</taxon>
    </lineage>
</organism>
<accession>A0A7J9B2X5</accession>
<reference evidence="1 2" key="1">
    <citation type="journal article" date="2019" name="Genome Biol. Evol.">
        <title>Insights into the evolution of the New World diploid cottons (Gossypium, subgenus Houzingenia) based on genome sequencing.</title>
        <authorList>
            <person name="Grover C.E."/>
            <person name="Arick M.A. 2nd"/>
            <person name="Thrash A."/>
            <person name="Conover J.L."/>
            <person name="Sanders W.S."/>
            <person name="Peterson D.G."/>
            <person name="Frelichowski J.E."/>
            <person name="Scheffler J.A."/>
            <person name="Scheffler B.E."/>
            <person name="Wendel J.F."/>
        </authorList>
    </citation>
    <scope>NUCLEOTIDE SEQUENCE [LARGE SCALE GENOMIC DNA]</scope>
    <source>
        <strain evidence="1">4</strain>
        <tissue evidence="1">Leaf</tissue>
    </source>
</reference>
<evidence type="ECO:0000313" key="1">
    <source>
        <dbReference type="EMBL" id="MBA0730686.1"/>
    </source>
</evidence>
<dbReference type="Proteomes" id="UP000593574">
    <property type="component" value="Unassembled WGS sequence"/>
</dbReference>
<proteinExistence type="predicted"/>
<name>A0A7J9B2X5_9ROSI</name>
<protein>
    <submittedName>
        <fullName evidence="1">Uncharacterized protein</fullName>
    </submittedName>
</protein>
<dbReference type="PANTHER" id="PTHR48464">
    <property type="match status" value="1"/>
</dbReference>
<evidence type="ECO:0000313" key="2">
    <source>
        <dbReference type="Proteomes" id="UP000593574"/>
    </source>
</evidence>
<gene>
    <name evidence="1" type="ORF">Golax_023058</name>
</gene>
<dbReference type="AlphaFoldDB" id="A0A7J9B2X5"/>
<comment type="caution">
    <text evidence="1">The sequence shown here is derived from an EMBL/GenBank/DDBJ whole genome shotgun (WGS) entry which is preliminary data.</text>
</comment>
<keyword evidence="2" id="KW-1185">Reference proteome</keyword>
<dbReference type="PANTHER" id="PTHR48464:SF1">
    <property type="entry name" value="MYB_SANT-LIKE DOMAIN-CONTAINING PROTEIN"/>
    <property type="match status" value="1"/>
</dbReference>
<sequence>MSGFSQLSASSQNSRGTKRKWVPEEDVSLVACMVDLYNVETYNVDTGFKACYLNELERIHKAVGQFRHRSFPYYDQLTSNNAKDQATGKVAKTIAYIVEKISAKVVATINNLKEGNNYCGCEDDVSLDEMDVSATQS</sequence>
<dbReference type="EMBL" id="JABEZV010446624">
    <property type="protein sequence ID" value="MBA0730686.1"/>
    <property type="molecule type" value="Genomic_DNA"/>
</dbReference>